<evidence type="ECO:0000313" key="2">
    <source>
        <dbReference type="Proteomes" id="UP001593940"/>
    </source>
</evidence>
<protein>
    <recommendedName>
        <fullName evidence="3">DUF4034 domain-containing protein</fullName>
    </recommendedName>
</protein>
<name>A0ABV6Y9Z1_9HYPH</name>
<comment type="caution">
    <text evidence="1">The sequence shown here is derived from an EMBL/GenBank/DDBJ whole genome shotgun (WGS) entry which is preliminary data.</text>
</comment>
<organism evidence="1 2">
    <name type="scientific">Microvirga arabica</name>
    <dbReference type="NCBI Taxonomy" id="1128671"/>
    <lineage>
        <taxon>Bacteria</taxon>
        <taxon>Pseudomonadati</taxon>
        <taxon>Pseudomonadota</taxon>
        <taxon>Alphaproteobacteria</taxon>
        <taxon>Hyphomicrobiales</taxon>
        <taxon>Methylobacteriaceae</taxon>
        <taxon>Microvirga</taxon>
    </lineage>
</organism>
<reference evidence="1 2" key="1">
    <citation type="submission" date="2024-09" db="EMBL/GenBank/DDBJ databases">
        <title>Nodulacao em especies de Leguminosae Basais da Amazonia e Caracterizacao dos Rizobios e Bacterias Associadas aos Nodulos.</title>
        <authorList>
            <person name="Jambeiro I.C.A."/>
            <person name="Lopes I.S."/>
            <person name="Aguiar E.R.G.R."/>
            <person name="Santos A.F.J."/>
            <person name="Dos Santos J.M.F."/>
            <person name="Gross E."/>
        </authorList>
    </citation>
    <scope>NUCLEOTIDE SEQUENCE [LARGE SCALE GENOMIC DNA]</scope>
    <source>
        <strain evidence="1 2">BRUESC1165</strain>
    </source>
</reference>
<dbReference type="EMBL" id="JBHOMY010000041">
    <property type="protein sequence ID" value="MFC1458068.1"/>
    <property type="molecule type" value="Genomic_DNA"/>
</dbReference>
<accession>A0ABV6Y9Z1</accession>
<gene>
    <name evidence="1" type="ORF">ACETIH_15390</name>
</gene>
<dbReference type="RefSeq" id="WP_377030154.1">
    <property type="nucleotide sequence ID" value="NZ_JBHOMY010000041.1"/>
</dbReference>
<sequence>MSVDTFEASLHHAKPPEDWSSALQALWLDANGQWDKAHSLVQVDEADRQCAWVHAYLHRKEGDLSNAAYWYRRFGHPVATGSLTHERQLIAGSLLDCSPPE</sequence>
<keyword evidence="2" id="KW-1185">Reference proteome</keyword>
<proteinExistence type="predicted"/>
<evidence type="ECO:0008006" key="3">
    <source>
        <dbReference type="Google" id="ProtNLM"/>
    </source>
</evidence>
<evidence type="ECO:0000313" key="1">
    <source>
        <dbReference type="EMBL" id="MFC1458068.1"/>
    </source>
</evidence>
<dbReference type="Proteomes" id="UP001593940">
    <property type="component" value="Unassembled WGS sequence"/>
</dbReference>